<dbReference type="InterPro" id="IPR050868">
    <property type="entry name" value="ELMO_domain-containing"/>
</dbReference>
<name>A0A0M0JBQ6_9EUKA</name>
<dbReference type="PANTHER" id="PTHR12771:SF56">
    <property type="entry name" value="CED-12"/>
    <property type="match status" value="1"/>
</dbReference>
<dbReference type="PROSITE" id="PS51335">
    <property type="entry name" value="ELMO"/>
    <property type="match status" value="1"/>
</dbReference>
<dbReference type="Pfam" id="PF04727">
    <property type="entry name" value="ELMO_CED12"/>
    <property type="match status" value="1"/>
</dbReference>
<dbReference type="Proteomes" id="UP000037460">
    <property type="component" value="Unassembled WGS sequence"/>
</dbReference>
<dbReference type="EMBL" id="JWZX01003136">
    <property type="protein sequence ID" value="KOO23994.1"/>
    <property type="molecule type" value="Genomic_DNA"/>
</dbReference>
<dbReference type="PANTHER" id="PTHR12771">
    <property type="entry name" value="ENGULFMENT AND CELL MOTILITY"/>
    <property type="match status" value="1"/>
</dbReference>
<feature type="coiled-coil region" evidence="1">
    <location>
        <begin position="482"/>
        <end position="509"/>
    </location>
</feature>
<accession>A0A0M0JBQ6</accession>
<feature type="domain" description="ELMO" evidence="2">
    <location>
        <begin position="117"/>
        <end position="287"/>
    </location>
</feature>
<gene>
    <name evidence="3" type="ORF">Ctob_005784</name>
</gene>
<keyword evidence="4" id="KW-1185">Reference proteome</keyword>
<reference evidence="4" key="1">
    <citation type="journal article" date="2015" name="PLoS Genet.">
        <title>Genome Sequence and Transcriptome Analyses of Chrysochromulina tobin: Metabolic Tools for Enhanced Algal Fitness in the Prominent Order Prymnesiales (Haptophyceae).</title>
        <authorList>
            <person name="Hovde B.T."/>
            <person name="Deodato C.R."/>
            <person name="Hunsperger H.M."/>
            <person name="Ryken S.A."/>
            <person name="Yost W."/>
            <person name="Jha R.K."/>
            <person name="Patterson J."/>
            <person name="Monnat R.J. Jr."/>
            <person name="Barlow S.B."/>
            <person name="Starkenburg S.R."/>
            <person name="Cattolico R.A."/>
        </authorList>
    </citation>
    <scope>NUCLEOTIDE SEQUENCE</scope>
    <source>
        <strain evidence="4">CCMP291</strain>
    </source>
</reference>
<dbReference type="AlphaFoldDB" id="A0A0M0JBQ6"/>
<evidence type="ECO:0000259" key="2">
    <source>
        <dbReference type="PROSITE" id="PS51335"/>
    </source>
</evidence>
<comment type="caution">
    <text evidence="3">The sequence shown here is derived from an EMBL/GenBank/DDBJ whole genome shotgun (WGS) entry which is preliminary data.</text>
</comment>
<protein>
    <submittedName>
        <fullName evidence="3">Engulfment and cell motility elm family protein</fullName>
    </submittedName>
</protein>
<keyword evidence="1" id="KW-0175">Coiled coil</keyword>
<evidence type="ECO:0000313" key="4">
    <source>
        <dbReference type="Proteomes" id="UP000037460"/>
    </source>
</evidence>
<evidence type="ECO:0000256" key="1">
    <source>
        <dbReference type="SAM" id="Coils"/>
    </source>
</evidence>
<evidence type="ECO:0000313" key="3">
    <source>
        <dbReference type="EMBL" id="KOO23994.1"/>
    </source>
</evidence>
<dbReference type="OrthoDB" id="67155at2759"/>
<sequence>MANTGANWAADPPTVLREKKAALEQVIELQRAFIESRGDADATDGGVSVAGAVSMEEDAEELACDLPLTCVTAEATELVEVLGAHLKRYNTSRVAQVRSLKRLHELKCTAYDASDGTHEQLLRRLWSCGFGSELKCELTSERWVHLGFQSADPTKDLRGMGLLGLANLVYFGEHYADVFQRLVSAQRKRDYPLACAGINITALLLELLNMKDEGEPQTVQSRPPFDGQWGSDMFFFFCHMFYRERAFEDMYCFCLRRLDRMMVAMDANYAEFNTVVAALRSRLVEALAQRPLSFREFKRLMAAASSESEGSGWTSLVSKLIFEIDSNKLGPAIDLLADVYNLVPDADIGNFNSIIKDSFAGLNMDSCETVPLPAASLGDGFMTVAKKNVDPAKLKSVSAKWQKTLDALPKTDTAICLPTLDSLDKLAVAQANLGRSFDYNAVKKFSEYTFSMLKGEVKLTDETFALLKGAQMQAEGASYEEKNAFQNALKKLEAASKKEKEKAALARARVDAAAKAAVKQSKS</sequence>
<proteinExistence type="predicted"/>
<organism evidence="3 4">
    <name type="scientific">Chrysochromulina tobinii</name>
    <dbReference type="NCBI Taxonomy" id="1460289"/>
    <lineage>
        <taxon>Eukaryota</taxon>
        <taxon>Haptista</taxon>
        <taxon>Haptophyta</taxon>
        <taxon>Prymnesiophyceae</taxon>
        <taxon>Prymnesiales</taxon>
        <taxon>Chrysochromulinaceae</taxon>
        <taxon>Chrysochromulina</taxon>
    </lineage>
</organism>
<dbReference type="InterPro" id="IPR006816">
    <property type="entry name" value="ELMO_dom"/>
</dbReference>